<dbReference type="Gene3D" id="3.90.960.10">
    <property type="entry name" value="YbaK/aminoacyl-tRNA synthetase-associated domain"/>
    <property type="match status" value="1"/>
</dbReference>
<name>A0A399J7I9_9MICC</name>
<comment type="caution">
    <text evidence="2">The sequence shown here is derived from an EMBL/GenBank/DDBJ whole genome shotgun (WGS) entry which is preliminary data.</text>
</comment>
<gene>
    <name evidence="2" type="ORF">DWB68_12305</name>
</gene>
<evidence type="ECO:0000313" key="3">
    <source>
        <dbReference type="Proteomes" id="UP000265419"/>
    </source>
</evidence>
<dbReference type="SUPFAM" id="SSF55826">
    <property type="entry name" value="YbaK/ProRS associated domain"/>
    <property type="match status" value="1"/>
</dbReference>
<dbReference type="PANTHER" id="PTHR30411">
    <property type="entry name" value="CYTOPLASMIC PROTEIN"/>
    <property type="match status" value="1"/>
</dbReference>
<dbReference type="EMBL" id="QQXK01000026">
    <property type="protein sequence ID" value="RII41503.1"/>
    <property type="molecule type" value="Genomic_DNA"/>
</dbReference>
<keyword evidence="3" id="KW-1185">Reference proteome</keyword>
<sequence length="166" mass="17525">MAAENHAANVAPDLSDTPATVAVRAAGIEHEVRSHGRVGSLEEAATALGVEPREMVKTLVVRRNEGEHLLVLVPGDRRFSWPKLRALLGENRLTMPDADGAKAVTGYARGTITPFGTTTPLPVLLDASLRGQRVSLGAGRHGLALVVNADDVAATFDGRFEDVTDA</sequence>
<feature type="domain" description="YbaK/aminoacyl-tRNA synthetase-associated" evidence="1">
    <location>
        <begin position="38"/>
        <end position="152"/>
    </location>
</feature>
<protein>
    <recommendedName>
        <fullName evidence="1">YbaK/aminoacyl-tRNA synthetase-associated domain-containing protein</fullName>
    </recommendedName>
</protein>
<accession>A0A399J7I9</accession>
<organism evidence="2 3">
    <name type="scientific">Galactobacter valiniphilus</name>
    <dbReference type="NCBI Taxonomy" id="2676122"/>
    <lineage>
        <taxon>Bacteria</taxon>
        <taxon>Bacillati</taxon>
        <taxon>Actinomycetota</taxon>
        <taxon>Actinomycetes</taxon>
        <taxon>Micrococcales</taxon>
        <taxon>Micrococcaceae</taxon>
        <taxon>Galactobacter</taxon>
    </lineage>
</organism>
<dbReference type="Pfam" id="PF04073">
    <property type="entry name" value="tRNA_edit"/>
    <property type="match status" value="1"/>
</dbReference>
<reference evidence="2 3" key="1">
    <citation type="submission" date="2018-07" db="EMBL/GenBank/DDBJ databases">
        <title>Arthrobacter sp. nov., isolated from raw cow's milk with high bacterial count.</title>
        <authorList>
            <person name="Hahne J."/>
            <person name="Isele D."/>
            <person name="Lipski A."/>
        </authorList>
    </citation>
    <scope>NUCLEOTIDE SEQUENCE [LARGE SCALE GENOMIC DNA]</scope>
    <source>
        <strain evidence="2 3">JZ R-35</strain>
    </source>
</reference>
<dbReference type="InterPro" id="IPR007214">
    <property type="entry name" value="YbaK/aa-tRNA-synth-assoc-dom"/>
</dbReference>
<proteinExistence type="predicted"/>
<dbReference type="Proteomes" id="UP000265419">
    <property type="component" value="Unassembled WGS sequence"/>
</dbReference>
<dbReference type="GO" id="GO:0002161">
    <property type="term" value="F:aminoacyl-tRNA deacylase activity"/>
    <property type="evidence" value="ECO:0007669"/>
    <property type="project" value="InterPro"/>
</dbReference>
<dbReference type="PANTHER" id="PTHR30411:SF1">
    <property type="entry name" value="CYTOPLASMIC PROTEIN"/>
    <property type="match status" value="1"/>
</dbReference>
<evidence type="ECO:0000259" key="1">
    <source>
        <dbReference type="Pfam" id="PF04073"/>
    </source>
</evidence>
<dbReference type="AlphaFoldDB" id="A0A399J7I9"/>
<evidence type="ECO:0000313" key="2">
    <source>
        <dbReference type="EMBL" id="RII41503.1"/>
    </source>
</evidence>
<dbReference type="RefSeq" id="WP_119425419.1">
    <property type="nucleotide sequence ID" value="NZ_QQXK01000026.1"/>
</dbReference>
<dbReference type="InterPro" id="IPR036754">
    <property type="entry name" value="YbaK/aa-tRNA-synt-asso_dom_sf"/>
</dbReference>